<dbReference type="Pfam" id="PF22725">
    <property type="entry name" value="GFO_IDH_MocA_C3"/>
    <property type="match status" value="1"/>
</dbReference>
<evidence type="ECO:0000259" key="2">
    <source>
        <dbReference type="Pfam" id="PF22725"/>
    </source>
</evidence>
<proteinExistence type="predicted"/>
<dbReference type="InterPro" id="IPR036291">
    <property type="entry name" value="NAD(P)-bd_dom_sf"/>
</dbReference>
<evidence type="ECO:0000259" key="1">
    <source>
        <dbReference type="Pfam" id="PF01408"/>
    </source>
</evidence>
<feature type="domain" description="Gfo/Idh/MocA-like oxidoreductase N-terminal" evidence="1">
    <location>
        <begin position="5"/>
        <end position="118"/>
    </location>
</feature>
<dbReference type="SUPFAM" id="SSF55347">
    <property type="entry name" value="Glyceraldehyde-3-phosphate dehydrogenase-like, C-terminal domain"/>
    <property type="match status" value="1"/>
</dbReference>
<keyword evidence="4" id="KW-1185">Reference proteome</keyword>
<comment type="caution">
    <text evidence="3">The sequence shown here is derived from an EMBL/GenBank/DDBJ whole genome shotgun (WGS) entry which is preliminary data.</text>
</comment>
<dbReference type="Proteomes" id="UP001596337">
    <property type="component" value="Unassembled WGS sequence"/>
</dbReference>
<dbReference type="SUPFAM" id="SSF51735">
    <property type="entry name" value="NAD(P)-binding Rossmann-fold domains"/>
    <property type="match status" value="1"/>
</dbReference>
<dbReference type="InterPro" id="IPR051450">
    <property type="entry name" value="Gfo/Idh/MocA_Oxidoreductases"/>
</dbReference>
<dbReference type="InterPro" id="IPR000683">
    <property type="entry name" value="Gfo/Idh/MocA-like_OxRdtase_N"/>
</dbReference>
<dbReference type="InterPro" id="IPR055170">
    <property type="entry name" value="GFO_IDH_MocA-like_dom"/>
</dbReference>
<sequence length="322" mass="34398">MAELRAGLIGLGMMGKHHARVLREVDGLMLAAVADATGDPHGVAGALPVLGSVEELIDVGLDMAVCAVPTALHEEVAIALAEAGIPTLIEKPIAHSVEAGQRVVDAFTRNEVLGAVGHIERYNPALQSLRERMAAGELGDIYQIATRRQGPFPARIADVGVVKDLATHDIDLTAWLAKSDYASVAAQVTNRSGRPHEDMVAATGRLANGTITNHLVNWLSPMKERVTVVTGDTGAFVADTLTADLTFYANGVLNTDWMSIATFRGVSEGDVTRFAIKKREPLRVEIEKFRDAVLGVSSDVVSLREGLNTLRTAEELLATARR</sequence>
<evidence type="ECO:0000313" key="3">
    <source>
        <dbReference type="EMBL" id="MFC6871662.1"/>
    </source>
</evidence>
<dbReference type="Pfam" id="PF01408">
    <property type="entry name" value="GFO_IDH_MocA"/>
    <property type="match status" value="1"/>
</dbReference>
<protein>
    <submittedName>
        <fullName evidence="3">Gfo/Idh/MocA family protein</fullName>
    </submittedName>
</protein>
<dbReference type="RefSeq" id="WP_345391635.1">
    <property type="nucleotide sequence ID" value="NZ_BAABLA010000007.1"/>
</dbReference>
<reference evidence="4" key="1">
    <citation type="journal article" date="2019" name="Int. J. Syst. Evol. Microbiol.">
        <title>The Global Catalogue of Microorganisms (GCM) 10K type strain sequencing project: providing services to taxonomists for standard genome sequencing and annotation.</title>
        <authorList>
            <consortium name="The Broad Institute Genomics Platform"/>
            <consortium name="The Broad Institute Genome Sequencing Center for Infectious Disease"/>
            <person name="Wu L."/>
            <person name="Ma J."/>
        </authorList>
    </citation>
    <scope>NUCLEOTIDE SEQUENCE [LARGE SCALE GENOMIC DNA]</scope>
    <source>
        <strain evidence="4">KCTC 32255</strain>
    </source>
</reference>
<dbReference type="PANTHER" id="PTHR43377:SF1">
    <property type="entry name" value="BILIVERDIN REDUCTASE A"/>
    <property type="match status" value="1"/>
</dbReference>
<evidence type="ECO:0000313" key="4">
    <source>
        <dbReference type="Proteomes" id="UP001596337"/>
    </source>
</evidence>
<dbReference type="PANTHER" id="PTHR43377">
    <property type="entry name" value="BILIVERDIN REDUCTASE A"/>
    <property type="match status" value="1"/>
</dbReference>
<dbReference type="EMBL" id="JBHSXX010000001">
    <property type="protein sequence ID" value="MFC6871662.1"/>
    <property type="molecule type" value="Genomic_DNA"/>
</dbReference>
<organism evidence="3 4">
    <name type="scientific">Haloechinothrix salitolerans</name>
    <dbReference type="NCBI Taxonomy" id="926830"/>
    <lineage>
        <taxon>Bacteria</taxon>
        <taxon>Bacillati</taxon>
        <taxon>Actinomycetota</taxon>
        <taxon>Actinomycetes</taxon>
        <taxon>Pseudonocardiales</taxon>
        <taxon>Pseudonocardiaceae</taxon>
        <taxon>Haloechinothrix</taxon>
    </lineage>
</organism>
<accession>A0ABW2C8P7</accession>
<feature type="domain" description="GFO/IDH/MocA-like oxidoreductase" evidence="2">
    <location>
        <begin position="127"/>
        <end position="236"/>
    </location>
</feature>
<name>A0ABW2C8P7_9PSEU</name>
<dbReference type="Gene3D" id="3.40.50.720">
    <property type="entry name" value="NAD(P)-binding Rossmann-like Domain"/>
    <property type="match status" value="1"/>
</dbReference>
<dbReference type="Gene3D" id="3.30.360.10">
    <property type="entry name" value="Dihydrodipicolinate Reductase, domain 2"/>
    <property type="match status" value="1"/>
</dbReference>
<gene>
    <name evidence="3" type="ORF">ACFQGD_31535</name>
</gene>